<dbReference type="GO" id="GO:0004497">
    <property type="term" value="F:monooxygenase activity"/>
    <property type="evidence" value="ECO:0007669"/>
    <property type="project" value="UniProtKB-KW"/>
</dbReference>
<keyword evidence="6" id="KW-0503">Monooxygenase</keyword>
<keyword evidence="4 5" id="KW-0408">Iron</keyword>
<organism evidence="7 8">
    <name type="scientific">Penicillium malachiteum</name>
    <dbReference type="NCBI Taxonomy" id="1324776"/>
    <lineage>
        <taxon>Eukaryota</taxon>
        <taxon>Fungi</taxon>
        <taxon>Dikarya</taxon>
        <taxon>Ascomycota</taxon>
        <taxon>Pezizomycotina</taxon>
        <taxon>Eurotiomycetes</taxon>
        <taxon>Eurotiomycetidae</taxon>
        <taxon>Eurotiales</taxon>
        <taxon>Aspergillaceae</taxon>
        <taxon>Penicillium</taxon>
    </lineage>
</organism>
<gene>
    <name evidence="7" type="ORF">N7493_009180</name>
</gene>
<dbReference type="PRINTS" id="PR00463">
    <property type="entry name" value="EP450I"/>
</dbReference>
<comment type="caution">
    <text evidence="7">The sequence shown here is derived from an EMBL/GenBank/DDBJ whole genome shotgun (WGS) entry which is preliminary data.</text>
</comment>
<protein>
    <submittedName>
        <fullName evidence="7">Uncharacterized protein</fullName>
    </submittedName>
</protein>
<dbReference type="PROSITE" id="PS00086">
    <property type="entry name" value="CYTOCHROME_P450"/>
    <property type="match status" value="1"/>
</dbReference>
<dbReference type="PANTHER" id="PTHR24305">
    <property type="entry name" value="CYTOCHROME P450"/>
    <property type="match status" value="1"/>
</dbReference>
<dbReference type="Pfam" id="PF00067">
    <property type="entry name" value="p450"/>
    <property type="match status" value="1"/>
</dbReference>
<dbReference type="GO" id="GO:0020037">
    <property type="term" value="F:heme binding"/>
    <property type="evidence" value="ECO:0007669"/>
    <property type="project" value="InterPro"/>
</dbReference>
<reference evidence="7" key="2">
    <citation type="submission" date="2023-01" db="EMBL/GenBank/DDBJ databases">
        <authorList>
            <person name="Petersen C."/>
        </authorList>
    </citation>
    <scope>NUCLEOTIDE SEQUENCE</scope>
    <source>
        <strain evidence="7">IBT 17514</strain>
    </source>
</reference>
<dbReference type="PANTHER" id="PTHR24305:SF180">
    <property type="entry name" value="P450, PUTATIVE (EUROFUNG)-RELATED"/>
    <property type="match status" value="1"/>
</dbReference>
<dbReference type="Gene3D" id="1.10.630.10">
    <property type="entry name" value="Cytochrome P450"/>
    <property type="match status" value="2"/>
</dbReference>
<dbReference type="InterPro" id="IPR017972">
    <property type="entry name" value="Cyt_P450_CS"/>
</dbReference>
<dbReference type="InterPro" id="IPR001128">
    <property type="entry name" value="Cyt_P450"/>
</dbReference>
<name>A0AAD6MTC3_9EURO</name>
<comment type="cofactor">
    <cofactor evidence="1 5">
        <name>heme</name>
        <dbReference type="ChEBI" id="CHEBI:30413"/>
    </cofactor>
</comment>
<evidence type="ECO:0000256" key="1">
    <source>
        <dbReference type="ARBA" id="ARBA00001971"/>
    </source>
</evidence>
<feature type="binding site" description="axial binding residue" evidence="5">
    <location>
        <position position="243"/>
    </location>
    <ligand>
        <name>heme</name>
        <dbReference type="ChEBI" id="CHEBI:30413"/>
    </ligand>
    <ligandPart>
        <name>Fe</name>
        <dbReference type="ChEBI" id="CHEBI:18248"/>
    </ligandPart>
</feature>
<dbReference type="InterPro" id="IPR002401">
    <property type="entry name" value="Cyt_P450_E_grp-I"/>
</dbReference>
<proteinExistence type="inferred from homology"/>
<dbReference type="InterPro" id="IPR050121">
    <property type="entry name" value="Cytochrome_P450_monoxygenase"/>
</dbReference>
<accession>A0AAD6MTC3</accession>
<dbReference type="GO" id="GO:0043386">
    <property type="term" value="P:mycotoxin biosynthetic process"/>
    <property type="evidence" value="ECO:0007669"/>
    <property type="project" value="UniProtKB-ARBA"/>
</dbReference>
<dbReference type="GO" id="GO:0005506">
    <property type="term" value="F:iron ion binding"/>
    <property type="evidence" value="ECO:0007669"/>
    <property type="project" value="InterPro"/>
</dbReference>
<dbReference type="InterPro" id="IPR036396">
    <property type="entry name" value="Cyt_P450_sf"/>
</dbReference>
<evidence type="ECO:0000256" key="5">
    <source>
        <dbReference type="PIRSR" id="PIRSR602401-1"/>
    </source>
</evidence>
<dbReference type="EMBL" id="JAQJAN010000013">
    <property type="protein sequence ID" value="KAJ5712712.1"/>
    <property type="molecule type" value="Genomic_DNA"/>
</dbReference>
<keyword evidence="2 5" id="KW-0479">Metal-binding</keyword>
<reference evidence="7" key="1">
    <citation type="journal article" date="2023" name="IMA Fungus">
        <title>Comparative genomic study of the Penicillium genus elucidates a diverse pangenome and 15 lateral gene transfer events.</title>
        <authorList>
            <person name="Petersen C."/>
            <person name="Sorensen T."/>
            <person name="Nielsen M.R."/>
            <person name="Sondergaard T.E."/>
            <person name="Sorensen J.L."/>
            <person name="Fitzpatrick D.A."/>
            <person name="Frisvad J.C."/>
            <person name="Nielsen K.L."/>
        </authorList>
    </citation>
    <scope>NUCLEOTIDE SEQUENCE</scope>
    <source>
        <strain evidence="7">IBT 17514</strain>
    </source>
</reference>
<dbReference type="SUPFAM" id="SSF48264">
    <property type="entry name" value="Cytochrome P450"/>
    <property type="match status" value="1"/>
</dbReference>
<sequence>MSRYVGYFAWDAMSQITFSNDLGMLEHGRDQRNMMEVSDKNWDYFSPISQIPKLDLILNKSPIFRIGPPSSGWGVQFGIEQYKNRLKNGRPKPQRTESPPTANFMDKYIALKDRYPDTVTDDTIITYLLSNIAAGSDTTASTYLEAVMRETMRINPGAGFILERVVPKGGFTLHDGRFIPGGTIVGMNPCVINRDTAVFGDDTDSFIPERWLRIDHESEEKYQTRVQAMKVANFTFGAGTRSCVGRYLSELESFKFVATVFTAFDLLCLDGAS</sequence>
<keyword evidence="8" id="KW-1185">Reference proteome</keyword>
<evidence type="ECO:0000256" key="4">
    <source>
        <dbReference type="ARBA" id="ARBA00023004"/>
    </source>
</evidence>
<dbReference type="GO" id="GO:0016705">
    <property type="term" value="F:oxidoreductase activity, acting on paired donors, with incorporation or reduction of molecular oxygen"/>
    <property type="evidence" value="ECO:0007669"/>
    <property type="project" value="InterPro"/>
</dbReference>
<keyword evidence="3 6" id="KW-0560">Oxidoreductase</keyword>
<keyword evidence="5 6" id="KW-0349">Heme</keyword>
<evidence type="ECO:0000256" key="3">
    <source>
        <dbReference type="ARBA" id="ARBA00023002"/>
    </source>
</evidence>
<evidence type="ECO:0000256" key="2">
    <source>
        <dbReference type="ARBA" id="ARBA00022723"/>
    </source>
</evidence>
<dbReference type="AlphaFoldDB" id="A0AAD6MTC3"/>
<evidence type="ECO:0000256" key="6">
    <source>
        <dbReference type="RuleBase" id="RU000461"/>
    </source>
</evidence>
<evidence type="ECO:0000313" key="8">
    <source>
        <dbReference type="Proteomes" id="UP001215712"/>
    </source>
</evidence>
<comment type="similarity">
    <text evidence="6">Belongs to the cytochrome P450 family.</text>
</comment>
<dbReference type="Proteomes" id="UP001215712">
    <property type="component" value="Unassembled WGS sequence"/>
</dbReference>
<evidence type="ECO:0000313" key="7">
    <source>
        <dbReference type="EMBL" id="KAJ5712712.1"/>
    </source>
</evidence>